<dbReference type="EMBL" id="LMXB01000058">
    <property type="protein sequence ID" value="KUO18729.1"/>
    <property type="molecule type" value="Genomic_DNA"/>
</dbReference>
<accession>A0A101UXK1</accession>
<dbReference type="AlphaFoldDB" id="A0A101UXK1"/>
<reference evidence="2 3" key="1">
    <citation type="submission" date="2015-10" db="EMBL/GenBank/DDBJ databases">
        <title>Draft genome sequence of Streptomyces sp. RV15, isolated from a marine sponge.</title>
        <authorList>
            <person name="Ruckert C."/>
            <person name="Abdelmohsen U.R."/>
            <person name="Winkler A."/>
            <person name="Hentschel U."/>
            <person name="Kalinowski J."/>
            <person name="Kampfer P."/>
            <person name="Glaeser S."/>
        </authorList>
    </citation>
    <scope>NUCLEOTIDE SEQUENCE [LARGE SCALE GENOMIC DNA]</scope>
    <source>
        <strain evidence="2 3">RV15</strain>
    </source>
</reference>
<evidence type="ECO:0000313" key="3">
    <source>
        <dbReference type="Proteomes" id="UP000053260"/>
    </source>
</evidence>
<proteinExistence type="predicted"/>
<feature type="transmembrane region" description="Helical" evidence="1">
    <location>
        <begin position="15"/>
        <end position="40"/>
    </location>
</feature>
<keyword evidence="1" id="KW-0812">Transmembrane</keyword>
<keyword evidence="3" id="KW-1185">Reference proteome</keyword>
<feature type="transmembrane region" description="Helical" evidence="1">
    <location>
        <begin position="102"/>
        <end position="127"/>
    </location>
</feature>
<comment type="caution">
    <text evidence="2">The sequence shown here is derived from an EMBL/GenBank/DDBJ whole genome shotgun (WGS) entry which is preliminary data.</text>
</comment>
<evidence type="ECO:0000313" key="2">
    <source>
        <dbReference type="EMBL" id="KUO18729.1"/>
    </source>
</evidence>
<protein>
    <recommendedName>
        <fullName evidence="4">ABC3 transporter permease protein domain-containing protein</fullName>
    </recommendedName>
</protein>
<feature type="transmembrane region" description="Helical" evidence="1">
    <location>
        <begin position="61"/>
        <end position="82"/>
    </location>
</feature>
<keyword evidence="1" id="KW-0472">Membrane</keyword>
<gene>
    <name evidence="2" type="ORF">AQJ91_22885</name>
</gene>
<evidence type="ECO:0008006" key="4">
    <source>
        <dbReference type="Google" id="ProtNLM"/>
    </source>
</evidence>
<organism evidence="2 3">
    <name type="scientific">Streptomyces dysideae</name>
    <dbReference type="NCBI Taxonomy" id="909626"/>
    <lineage>
        <taxon>Bacteria</taxon>
        <taxon>Bacillati</taxon>
        <taxon>Actinomycetota</taxon>
        <taxon>Actinomycetes</taxon>
        <taxon>Kitasatosporales</taxon>
        <taxon>Streptomycetaceae</taxon>
        <taxon>Streptomyces</taxon>
    </lineage>
</organism>
<evidence type="ECO:0000256" key="1">
    <source>
        <dbReference type="SAM" id="Phobius"/>
    </source>
</evidence>
<name>A0A101UXK1_9ACTN</name>
<sequence>MNIEGLEQIAVLETLLTVGMIVGLVIGTAAFVVSATDRAVERRAQATAITLIGARPRTMRAVQCVQVVLPLSVGLVLALVTGKLAESSYLITGGSEIYWDLAGLPVLALAAAGVAAVSALGTLPLVGRRIDPELIRRV</sequence>
<dbReference type="RefSeq" id="WP_067024907.1">
    <property type="nucleotide sequence ID" value="NZ_KQ949089.1"/>
</dbReference>
<dbReference type="Proteomes" id="UP000053260">
    <property type="component" value="Unassembled WGS sequence"/>
</dbReference>
<keyword evidence="1" id="KW-1133">Transmembrane helix</keyword>